<evidence type="ECO:0000313" key="1">
    <source>
        <dbReference type="EMBL" id="GME73117.1"/>
    </source>
</evidence>
<evidence type="ECO:0000313" key="2">
    <source>
        <dbReference type="Proteomes" id="UP001165064"/>
    </source>
</evidence>
<proteinExistence type="predicted"/>
<dbReference type="Proteomes" id="UP001165064">
    <property type="component" value="Unassembled WGS sequence"/>
</dbReference>
<comment type="caution">
    <text evidence="1">The sequence shown here is derived from an EMBL/GenBank/DDBJ whole genome shotgun (WGS) entry which is preliminary data.</text>
</comment>
<dbReference type="EMBL" id="BSXS01000596">
    <property type="protein sequence ID" value="GME73117.1"/>
    <property type="molecule type" value="Genomic_DNA"/>
</dbReference>
<sequence>MNNPKTENANSKTNNSHRGKAMNNKKRPNKGNQKWKNKKRRNNNNHSTQSTDDSNGISKTQLIPGLAYPNDADCRNDNTLEIFPGLTVELPTHLPNTNSNENKQQNLQEMNPISETSMKLEEIDNDDAEDVVVDFFDEEKELAKSAIAITGTNIVLDSPEDIEIWIKERKKNYPTDQRMKEKQEEKEKEKEVLKTLTTGGFGEAAQGRGRICKYFQTNGSCRNGDKCKFRHVKGPVVKPLPNHKLKILHGIPVQIPQRFTPLVSKNLHSQLIESDRLNNENKKLLPLFELIVKNTQMDIDWDNYRKKLGLN</sequence>
<reference evidence="1" key="1">
    <citation type="submission" date="2023-04" db="EMBL/GenBank/DDBJ databases">
        <title>Ambrosiozyma monospora NBRC 10751.</title>
        <authorList>
            <person name="Ichikawa N."/>
            <person name="Sato H."/>
            <person name="Tonouchi N."/>
        </authorList>
    </citation>
    <scope>NUCLEOTIDE SEQUENCE</scope>
    <source>
        <strain evidence="1">NBRC 10751</strain>
    </source>
</reference>
<protein>
    <submittedName>
        <fullName evidence="1">Unnamed protein product</fullName>
    </submittedName>
</protein>
<name>A0ACB5SUH6_AMBMO</name>
<accession>A0ACB5SUH6</accession>
<keyword evidence="2" id="KW-1185">Reference proteome</keyword>
<gene>
    <name evidence="1" type="ORF">Amon02_000126700</name>
</gene>
<organism evidence="1 2">
    <name type="scientific">Ambrosiozyma monospora</name>
    <name type="common">Yeast</name>
    <name type="synonym">Endomycopsis monosporus</name>
    <dbReference type="NCBI Taxonomy" id="43982"/>
    <lineage>
        <taxon>Eukaryota</taxon>
        <taxon>Fungi</taxon>
        <taxon>Dikarya</taxon>
        <taxon>Ascomycota</taxon>
        <taxon>Saccharomycotina</taxon>
        <taxon>Pichiomycetes</taxon>
        <taxon>Pichiales</taxon>
        <taxon>Pichiaceae</taxon>
        <taxon>Ambrosiozyma</taxon>
    </lineage>
</organism>